<dbReference type="InterPro" id="IPR052710">
    <property type="entry name" value="CAAX_protease"/>
</dbReference>
<gene>
    <name evidence="3" type="ORF">H9W90_05270</name>
</gene>
<keyword evidence="1" id="KW-0812">Transmembrane</keyword>
<name>A0A7G9LD31_9FLAO</name>
<keyword evidence="3" id="KW-0378">Hydrolase</keyword>
<dbReference type="GO" id="GO:0004175">
    <property type="term" value="F:endopeptidase activity"/>
    <property type="evidence" value="ECO:0007669"/>
    <property type="project" value="UniProtKB-ARBA"/>
</dbReference>
<feature type="transmembrane region" description="Helical" evidence="1">
    <location>
        <begin position="81"/>
        <end position="100"/>
    </location>
</feature>
<evidence type="ECO:0000259" key="2">
    <source>
        <dbReference type="Pfam" id="PF02517"/>
    </source>
</evidence>
<dbReference type="KEGG" id="ppec:H9W90_05270"/>
<feature type="domain" description="CAAX prenyl protease 2/Lysostaphin resistance protein A-like" evidence="2">
    <location>
        <begin position="128"/>
        <end position="216"/>
    </location>
</feature>
<dbReference type="RefSeq" id="WP_187483409.1">
    <property type="nucleotide sequence ID" value="NZ_CP060695.1"/>
</dbReference>
<feature type="transmembrane region" description="Helical" evidence="1">
    <location>
        <begin position="238"/>
        <end position="255"/>
    </location>
</feature>
<accession>A0A7G9LD31</accession>
<dbReference type="EMBL" id="CP060695">
    <property type="protein sequence ID" value="QNM86530.1"/>
    <property type="molecule type" value="Genomic_DNA"/>
</dbReference>
<feature type="transmembrane region" description="Helical" evidence="1">
    <location>
        <begin position="127"/>
        <end position="147"/>
    </location>
</feature>
<dbReference type="InterPro" id="IPR003675">
    <property type="entry name" value="Rce1/LyrA-like_dom"/>
</dbReference>
<feature type="transmembrane region" description="Helical" evidence="1">
    <location>
        <begin position="41"/>
        <end position="61"/>
    </location>
</feature>
<keyword evidence="3" id="KW-0645">Protease</keyword>
<feature type="transmembrane region" description="Helical" evidence="1">
    <location>
        <begin position="183"/>
        <end position="198"/>
    </location>
</feature>
<dbReference type="AlphaFoldDB" id="A0A7G9LD31"/>
<feature type="transmembrane region" description="Helical" evidence="1">
    <location>
        <begin position="159"/>
        <end position="177"/>
    </location>
</feature>
<dbReference type="GO" id="GO:0080120">
    <property type="term" value="P:CAAX-box protein maturation"/>
    <property type="evidence" value="ECO:0007669"/>
    <property type="project" value="UniProtKB-ARBA"/>
</dbReference>
<feature type="transmembrane region" description="Helical" evidence="1">
    <location>
        <begin position="205"/>
        <end position="223"/>
    </location>
</feature>
<dbReference type="Proteomes" id="UP000515808">
    <property type="component" value="Chromosome"/>
</dbReference>
<dbReference type="GO" id="GO:0008237">
    <property type="term" value="F:metallopeptidase activity"/>
    <property type="evidence" value="ECO:0007669"/>
    <property type="project" value="UniProtKB-KW"/>
</dbReference>
<evidence type="ECO:0000256" key="1">
    <source>
        <dbReference type="SAM" id="Phobius"/>
    </source>
</evidence>
<keyword evidence="4" id="KW-1185">Reference proteome</keyword>
<dbReference type="PANTHER" id="PTHR36435">
    <property type="entry name" value="SLR1288 PROTEIN"/>
    <property type="match status" value="1"/>
</dbReference>
<evidence type="ECO:0000313" key="3">
    <source>
        <dbReference type="EMBL" id="QNM86530.1"/>
    </source>
</evidence>
<sequence length="267" mass="31494">MTILKAILLTLLLIFVFSLTQVGFGFIFYKTELIPEYLHKHIGITTVISFLVAYVVMFIFFWKPKTKIKNTLNFKNYELKFLPYLILIVLGLQLLDRPFWDLERIWNYLNYSEFETDFSTFNGFNPAFLYGAISTLIISPICEELFFRKFLLKKLLERNSQKIGIIISSLCFAIIHIETPFNLIPSFIFGIISSLIFIKTKKIGYSILLHFLVNLLVQTLYVFDFTFDRWLLDLNFNFIYWIMFLIGIGITYFGIKKLLATPYKKNC</sequence>
<dbReference type="PANTHER" id="PTHR36435:SF1">
    <property type="entry name" value="CAAX AMINO TERMINAL PROTEASE FAMILY PROTEIN"/>
    <property type="match status" value="1"/>
</dbReference>
<evidence type="ECO:0000313" key="4">
    <source>
        <dbReference type="Proteomes" id="UP000515808"/>
    </source>
</evidence>
<proteinExistence type="predicted"/>
<keyword evidence="1" id="KW-0472">Membrane</keyword>
<organism evidence="3 4">
    <name type="scientific">Polaribacter pectinis</name>
    <dbReference type="NCBI Taxonomy" id="2738844"/>
    <lineage>
        <taxon>Bacteria</taxon>
        <taxon>Pseudomonadati</taxon>
        <taxon>Bacteroidota</taxon>
        <taxon>Flavobacteriia</taxon>
        <taxon>Flavobacteriales</taxon>
        <taxon>Flavobacteriaceae</taxon>
    </lineage>
</organism>
<dbReference type="Pfam" id="PF02517">
    <property type="entry name" value="Rce1-like"/>
    <property type="match status" value="1"/>
</dbReference>
<reference evidence="3 4" key="1">
    <citation type="submission" date="2020-08" db="EMBL/GenBank/DDBJ databases">
        <title>Polaribacter sp. L12M9 isolated from gut of the Korean scallop.</title>
        <authorList>
            <person name="Jeong Y.S."/>
        </authorList>
    </citation>
    <scope>NUCLEOTIDE SEQUENCE [LARGE SCALE GENOMIC DNA]</scope>
    <source>
        <strain evidence="3 4">L12M9</strain>
    </source>
</reference>
<keyword evidence="3" id="KW-0482">Metalloprotease</keyword>
<dbReference type="GO" id="GO:0006508">
    <property type="term" value="P:proteolysis"/>
    <property type="evidence" value="ECO:0007669"/>
    <property type="project" value="UniProtKB-KW"/>
</dbReference>
<protein>
    <submittedName>
        <fullName evidence="3">CPBP family intramembrane metalloprotease</fullName>
    </submittedName>
</protein>
<keyword evidence="1" id="KW-1133">Transmembrane helix</keyword>